<accession>A0A0F9UMA0</accession>
<protein>
    <submittedName>
        <fullName evidence="1">Uncharacterized protein</fullName>
    </submittedName>
</protein>
<organism evidence="1">
    <name type="scientific">marine sediment metagenome</name>
    <dbReference type="NCBI Taxonomy" id="412755"/>
    <lineage>
        <taxon>unclassified sequences</taxon>
        <taxon>metagenomes</taxon>
        <taxon>ecological metagenomes</taxon>
    </lineage>
</organism>
<proteinExistence type="predicted"/>
<reference evidence="1" key="1">
    <citation type="journal article" date="2015" name="Nature">
        <title>Complex archaea that bridge the gap between prokaryotes and eukaryotes.</title>
        <authorList>
            <person name="Spang A."/>
            <person name="Saw J.H."/>
            <person name="Jorgensen S.L."/>
            <person name="Zaremba-Niedzwiedzka K."/>
            <person name="Martijn J."/>
            <person name="Lind A.E."/>
            <person name="van Eijk R."/>
            <person name="Schleper C."/>
            <person name="Guy L."/>
            <person name="Ettema T.J."/>
        </authorList>
    </citation>
    <scope>NUCLEOTIDE SEQUENCE</scope>
</reference>
<comment type="caution">
    <text evidence="1">The sequence shown here is derived from an EMBL/GenBank/DDBJ whole genome shotgun (WGS) entry which is preliminary data.</text>
</comment>
<dbReference type="EMBL" id="LAZR01000628">
    <property type="protein sequence ID" value="KKN62321.1"/>
    <property type="molecule type" value="Genomic_DNA"/>
</dbReference>
<sequence length="324" mass="36118">MVRWTRMVTQVAGWLLLIGWAVATAGAGETAVGEWLAVLDTEQDKLPDPRVLAGPAEWTKPIPISFSVDYTLVTDYIFRGINFSEYADENRERLNHQLGVGAEFETESVGVFGIAVWFEWYAGQQQLTPSSNSHLQEVDYSAYWRYEVEALATTVELGWIAYVFPILEGDARYTHEWYVALALDDGKVLGLDAPILNPTVTMYHDLDDFKGRWIEVAISHDFPLSDCQALRDVVIAKDITITPSMTLGIDNRWLANAVAKGNSSTKLANLLYGLDVSFDVSSALNIPEQYGTITVTGFLYFSQALRDALLNDEFYGGVSVGYAW</sequence>
<gene>
    <name evidence="1" type="ORF">LCGC14_0512840</name>
</gene>
<evidence type="ECO:0000313" key="1">
    <source>
        <dbReference type="EMBL" id="KKN62321.1"/>
    </source>
</evidence>
<dbReference type="AlphaFoldDB" id="A0A0F9UMA0"/>
<name>A0A0F9UMA0_9ZZZZ</name>